<accession>A0A811UXM0</accession>
<keyword evidence="3" id="KW-1185">Reference proteome</keyword>
<dbReference type="AlphaFoldDB" id="A0A811UXM0"/>
<comment type="caution">
    <text evidence="2">The sequence shown here is derived from an EMBL/GenBank/DDBJ whole genome shotgun (WGS) entry which is preliminary data.</text>
</comment>
<protein>
    <submittedName>
        <fullName evidence="2">(Mediterranean fruit fly) hypothetical protein</fullName>
    </submittedName>
</protein>
<feature type="region of interest" description="Disordered" evidence="1">
    <location>
        <begin position="1"/>
        <end position="38"/>
    </location>
</feature>
<sequence length="206" mass="22476">MAKHLRQSQMGGKWTEQKRKAETQQSIRAVTTTTTTVTSTPATLEMSLSNVTNTNTTHHTPHTTYHYQAGAGHLAQIHTQHMRIRTFERKKSVNTAGTPLYGPPIADVAFTITITSMPHATCPMCCGAFQLLPHSPPMTVALVDCYCCQRGTYGDCADCCNLLFVIGVAVVSWRTAGAPVYMASNRISTAATVSPIAYNNKLVQMR</sequence>
<evidence type="ECO:0000313" key="3">
    <source>
        <dbReference type="Proteomes" id="UP000606786"/>
    </source>
</evidence>
<feature type="compositionally biased region" description="Low complexity" evidence="1">
    <location>
        <begin position="29"/>
        <end position="38"/>
    </location>
</feature>
<proteinExistence type="predicted"/>
<reference evidence="2" key="1">
    <citation type="submission" date="2020-11" db="EMBL/GenBank/DDBJ databases">
        <authorList>
            <person name="Whitehead M."/>
        </authorList>
    </citation>
    <scope>NUCLEOTIDE SEQUENCE</scope>
    <source>
        <strain evidence="2">EGII</strain>
    </source>
</reference>
<evidence type="ECO:0000313" key="2">
    <source>
        <dbReference type="EMBL" id="CAD7004002.1"/>
    </source>
</evidence>
<organism evidence="2 3">
    <name type="scientific">Ceratitis capitata</name>
    <name type="common">Mediterranean fruit fly</name>
    <name type="synonym">Tephritis capitata</name>
    <dbReference type="NCBI Taxonomy" id="7213"/>
    <lineage>
        <taxon>Eukaryota</taxon>
        <taxon>Metazoa</taxon>
        <taxon>Ecdysozoa</taxon>
        <taxon>Arthropoda</taxon>
        <taxon>Hexapoda</taxon>
        <taxon>Insecta</taxon>
        <taxon>Pterygota</taxon>
        <taxon>Neoptera</taxon>
        <taxon>Endopterygota</taxon>
        <taxon>Diptera</taxon>
        <taxon>Brachycera</taxon>
        <taxon>Muscomorpha</taxon>
        <taxon>Tephritoidea</taxon>
        <taxon>Tephritidae</taxon>
        <taxon>Ceratitis</taxon>
        <taxon>Ceratitis</taxon>
    </lineage>
</organism>
<dbReference type="Proteomes" id="UP000606786">
    <property type="component" value="Unassembled WGS sequence"/>
</dbReference>
<dbReference type="EMBL" id="CAJHJT010000034">
    <property type="protein sequence ID" value="CAD7004002.1"/>
    <property type="molecule type" value="Genomic_DNA"/>
</dbReference>
<name>A0A811UXM0_CERCA</name>
<gene>
    <name evidence="2" type="ORF">CCAP1982_LOCUS12425</name>
</gene>
<evidence type="ECO:0000256" key="1">
    <source>
        <dbReference type="SAM" id="MobiDB-lite"/>
    </source>
</evidence>